<dbReference type="EMBL" id="JAQQAF010000001">
    <property type="protein sequence ID" value="KAJ8511740.1"/>
    <property type="molecule type" value="Genomic_DNA"/>
</dbReference>
<evidence type="ECO:0000313" key="2">
    <source>
        <dbReference type="Proteomes" id="UP001222027"/>
    </source>
</evidence>
<organism evidence="1 2">
    <name type="scientific">Ensete ventricosum</name>
    <name type="common">Abyssinian banana</name>
    <name type="synonym">Musa ensete</name>
    <dbReference type="NCBI Taxonomy" id="4639"/>
    <lineage>
        <taxon>Eukaryota</taxon>
        <taxon>Viridiplantae</taxon>
        <taxon>Streptophyta</taxon>
        <taxon>Embryophyta</taxon>
        <taxon>Tracheophyta</taxon>
        <taxon>Spermatophyta</taxon>
        <taxon>Magnoliopsida</taxon>
        <taxon>Liliopsida</taxon>
        <taxon>Zingiberales</taxon>
        <taxon>Musaceae</taxon>
        <taxon>Ensete</taxon>
    </lineage>
</organism>
<accession>A0AAV8RX63</accession>
<evidence type="ECO:0000313" key="1">
    <source>
        <dbReference type="EMBL" id="KAJ8511740.1"/>
    </source>
</evidence>
<protein>
    <submittedName>
        <fullName evidence="1">Uncharacterized protein</fullName>
    </submittedName>
</protein>
<proteinExistence type="predicted"/>
<sequence>MFGVRARASQLRDSTRCGARMKIEAWLEDETASGAVGSAALLTGDSTHGRCRCRIKMVETGVACSGGESRARDHRWGQVLPRSAPAPPRSVADWVRSISGPVTLEASPLVVDRTAIMLGEQNDGGTIENTCMRAES</sequence>
<dbReference type="AlphaFoldDB" id="A0AAV8RX63"/>
<dbReference type="Proteomes" id="UP001222027">
    <property type="component" value="Unassembled WGS sequence"/>
</dbReference>
<gene>
    <name evidence="1" type="ORF">OPV22_002174</name>
</gene>
<comment type="caution">
    <text evidence="1">The sequence shown here is derived from an EMBL/GenBank/DDBJ whole genome shotgun (WGS) entry which is preliminary data.</text>
</comment>
<name>A0AAV8RX63_ENSVE</name>
<keyword evidence="2" id="KW-1185">Reference proteome</keyword>
<reference evidence="1 2" key="1">
    <citation type="submission" date="2022-12" db="EMBL/GenBank/DDBJ databases">
        <title>Chromosome-scale assembly of the Ensete ventricosum genome.</title>
        <authorList>
            <person name="Dussert Y."/>
            <person name="Stocks J."/>
            <person name="Wendawek A."/>
            <person name="Woldeyes F."/>
            <person name="Nichols R.A."/>
            <person name="Borrell J.S."/>
        </authorList>
    </citation>
    <scope>NUCLEOTIDE SEQUENCE [LARGE SCALE GENOMIC DNA]</scope>
    <source>
        <strain evidence="2">cv. Maze</strain>
        <tissue evidence="1">Seeds</tissue>
    </source>
</reference>